<keyword evidence="3" id="KW-1185">Reference proteome</keyword>
<reference evidence="2 3" key="1">
    <citation type="submission" date="2016-10" db="EMBL/GenBank/DDBJ databases">
        <authorList>
            <person name="de Groot N.N."/>
        </authorList>
    </citation>
    <scope>NUCLEOTIDE SEQUENCE [LARGE SCALE GENOMIC DNA]</scope>
    <source>
        <strain evidence="2 3">DSM 28010</strain>
    </source>
</reference>
<dbReference type="EMBL" id="FNEB01000002">
    <property type="protein sequence ID" value="SDI29571.1"/>
    <property type="molecule type" value="Genomic_DNA"/>
</dbReference>
<feature type="chain" id="PRO_5011455535" evidence="1">
    <location>
        <begin position="23"/>
        <end position="185"/>
    </location>
</feature>
<keyword evidence="1" id="KW-0732">Signal</keyword>
<accession>A0A1G8JET8</accession>
<protein>
    <submittedName>
        <fullName evidence="2">Uncharacterized membrane-anchored protein</fullName>
    </submittedName>
</protein>
<proteinExistence type="predicted"/>
<organism evidence="2 3">
    <name type="scientific">Lutimaribacter saemankumensis</name>
    <dbReference type="NCBI Taxonomy" id="490829"/>
    <lineage>
        <taxon>Bacteria</taxon>
        <taxon>Pseudomonadati</taxon>
        <taxon>Pseudomonadota</taxon>
        <taxon>Alphaproteobacteria</taxon>
        <taxon>Rhodobacterales</taxon>
        <taxon>Roseobacteraceae</taxon>
        <taxon>Lutimaribacter</taxon>
    </lineage>
</organism>
<dbReference type="RefSeq" id="WP_175491400.1">
    <property type="nucleotide sequence ID" value="NZ_FNEB01000002.1"/>
</dbReference>
<dbReference type="AlphaFoldDB" id="A0A1G8JET8"/>
<dbReference type="Pfam" id="PF14345">
    <property type="entry name" value="GDYXXLXY"/>
    <property type="match status" value="1"/>
</dbReference>
<evidence type="ECO:0000313" key="2">
    <source>
        <dbReference type="EMBL" id="SDI29571.1"/>
    </source>
</evidence>
<dbReference type="InterPro" id="IPR025833">
    <property type="entry name" value="GDYXXLXY"/>
</dbReference>
<gene>
    <name evidence="2" type="ORF">SAMN05421850_102115</name>
</gene>
<dbReference type="STRING" id="490829.SAMN05421850_102115"/>
<feature type="signal peptide" evidence="1">
    <location>
        <begin position="1"/>
        <end position="22"/>
    </location>
</feature>
<evidence type="ECO:0000313" key="3">
    <source>
        <dbReference type="Proteomes" id="UP000199340"/>
    </source>
</evidence>
<evidence type="ECO:0000256" key="1">
    <source>
        <dbReference type="SAM" id="SignalP"/>
    </source>
</evidence>
<name>A0A1G8JET8_9RHOB</name>
<dbReference type="Proteomes" id="UP000199340">
    <property type="component" value="Unassembled WGS sequence"/>
</dbReference>
<sequence length="185" mass="20770">MIRLSRKLILPAALLAALIQSAAVGKMVIDRNTLMRNGQEVRLETGFVDPRDIFRGHYVTLRLEISQFPQDSVETLGDPLIRDPVWIELSEGDDGFWQPVRLYTAPPDAPAGPLLRGELLGMYNDAYTIRYPVDRYFAPELRAKELEQFRRDDKLGVILALSPDGQAAIKGLTVAGETVYVEPLY</sequence>